<keyword evidence="2" id="KW-0812">Transmembrane</keyword>
<name>A0A1V0SFH8_9VIRU</name>
<evidence type="ECO:0000313" key="3">
    <source>
        <dbReference type="EMBL" id="ARF10479.1"/>
    </source>
</evidence>
<evidence type="ECO:0000256" key="2">
    <source>
        <dbReference type="SAM" id="Phobius"/>
    </source>
</evidence>
<feature type="transmembrane region" description="Helical" evidence="2">
    <location>
        <begin position="6"/>
        <end position="22"/>
    </location>
</feature>
<evidence type="ECO:0000256" key="1">
    <source>
        <dbReference type="SAM" id="Coils"/>
    </source>
</evidence>
<organism evidence="3">
    <name type="scientific">Hokovirus HKV1</name>
    <dbReference type="NCBI Taxonomy" id="1977638"/>
    <lineage>
        <taxon>Viruses</taxon>
        <taxon>Varidnaviria</taxon>
        <taxon>Bamfordvirae</taxon>
        <taxon>Nucleocytoviricota</taxon>
        <taxon>Megaviricetes</taxon>
        <taxon>Imitervirales</taxon>
        <taxon>Mimiviridae</taxon>
        <taxon>Klosneuvirinae</taxon>
        <taxon>Hokovirus</taxon>
    </lineage>
</organism>
<keyword evidence="1" id="KW-0175">Coiled coil</keyword>
<keyword evidence="2" id="KW-0472">Membrane</keyword>
<feature type="coiled-coil region" evidence="1">
    <location>
        <begin position="175"/>
        <end position="249"/>
    </location>
</feature>
<feature type="transmembrane region" description="Helical" evidence="2">
    <location>
        <begin position="136"/>
        <end position="155"/>
    </location>
</feature>
<protein>
    <submittedName>
        <fullName evidence="3">Uncharacterized protein</fullName>
    </submittedName>
</protein>
<sequence length="344" mass="41219">MKVIFYTILLIIIYYKMNIIINKKINLLNNFKYCDNIYDIKSCNNLIYVICDIQHLSQIDIIKQINYKKIFIIIDIDNITNSEQINIENQIKQKIDNLNNSNLFVRNKIYGWNLILDVIKNNLEKNTMNLEYFKNLILPNLHIIIIIILIGFIMINTINHNKKITLLNQKYESLQNETNINMILLNQKYESLQNETNINMILLNQKYESLQNETNMNMILLNQKYESLQNETNINMILLKQKYESLQNETNMNMILLNQKYKSLQNETNMNMILLNQKYKSLQNETNINMTLLNQKYELLQNIYSKKDNIKKNNTTCNNIDYQHMCCIDNIISYFFDYLGMYRI</sequence>
<gene>
    <name evidence="3" type="ORF">Hokovirus_2_6</name>
</gene>
<keyword evidence="2" id="KW-1133">Transmembrane helix</keyword>
<reference evidence="3" key="1">
    <citation type="journal article" date="2017" name="Science">
        <title>Giant viruses with an expanded complement of translation system components.</title>
        <authorList>
            <person name="Schulz F."/>
            <person name="Yutin N."/>
            <person name="Ivanova N.N."/>
            <person name="Ortega D.R."/>
            <person name="Lee T.K."/>
            <person name="Vierheilig J."/>
            <person name="Daims H."/>
            <person name="Horn M."/>
            <person name="Wagner M."/>
            <person name="Jensen G.J."/>
            <person name="Kyrpides N.C."/>
            <person name="Koonin E.V."/>
            <person name="Woyke T."/>
        </authorList>
    </citation>
    <scope>NUCLEOTIDE SEQUENCE</scope>
    <source>
        <strain evidence="3">HKV1</strain>
    </source>
</reference>
<dbReference type="EMBL" id="KY684104">
    <property type="protein sequence ID" value="ARF10479.1"/>
    <property type="molecule type" value="Genomic_DNA"/>
</dbReference>
<accession>A0A1V0SFH8</accession>
<proteinExistence type="predicted"/>